<keyword evidence="3" id="KW-1185">Reference proteome</keyword>
<keyword evidence="1" id="KW-0812">Transmembrane</keyword>
<dbReference type="AlphaFoldDB" id="A0A0J1EHP2"/>
<comment type="caution">
    <text evidence="2">The sequence shown here is derived from an EMBL/GenBank/DDBJ whole genome shotgun (WGS) entry which is preliminary data.</text>
</comment>
<proteinExistence type="predicted"/>
<evidence type="ECO:0000313" key="2">
    <source>
        <dbReference type="EMBL" id="KLU05069.1"/>
    </source>
</evidence>
<dbReference type="PATRIC" id="fig|595434.4.peg.2699"/>
<dbReference type="STRING" id="595434.RISK_002831"/>
<dbReference type="Proteomes" id="UP000036367">
    <property type="component" value="Unassembled WGS sequence"/>
</dbReference>
<feature type="transmembrane region" description="Helical" evidence="1">
    <location>
        <begin position="18"/>
        <end position="40"/>
    </location>
</feature>
<evidence type="ECO:0000256" key="1">
    <source>
        <dbReference type="SAM" id="Phobius"/>
    </source>
</evidence>
<dbReference type="EMBL" id="LECT01000023">
    <property type="protein sequence ID" value="KLU05069.1"/>
    <property type="molecule type" value="Genomic_DNA"/>
</dbReference>
<protein>
    <submittedName>
        <fullName evidence="2">Uncharacterized protein</fullName>
    </submittedName>
</protein>
<sequence>MMHSTVENGCLVGMSRRWFVSLIPIQGTVMTFACLVLLGGCGPSGPPKPMTNEMLDLRSGSAMHFATVHLPDDLDPESIEVSGEVMSRLIAALRPIRRNSNKPVLGDSYELHYQAGMNPTRVFVRIINDDTLVFTWDDFTYVGGNPREFQAAIDSVLESSRQ</sequence>
<reference evidence="2" key="1">
    <citation type="submission" date="2015-05" db="EMBL/GenBank/DDBJ databases">
        <title>Permanent draft genome of Rhodopirellula islandicus K833.</title>
        <authorList>
            <person name="Kizina J."/>
            <person name="Richter M."/>
            <person name="Glockner F.O."/>
            <person name="Harder J."/>
        </authorList>
    </citation>
    <scope>NUCLEOTIDE SEQUENCE [LARGE SCALE GENOMIC DNA]</scope>
    <source>
        <strain evidence="2">K833</strain>
    </source>
</reference>
<evidence type="ECO:0000313" key="3">
    <source>
        <dbReference type="Proteomes" id="UP000036367"/>
    </source>
</evidence>
<name>A0A0J1EHP2_RHOIS</name>
<keyword evidence="1" id="KW-0472">Membrane</keyword>
<keyword evidence="1" id="KW-1133">Transmembrane helix</keyword>
<gene>
    <name evidence="2" type="ORF">RISK_002831</name>
</gene>
<accession>A0A0J1EHP2</accession>
<organism evidence="2 3">
    <name type="scientific">Rhodopirellula islandica</name>
    <dbReference type="NCBI Taxonomy" id="595434"/>
    <lineage>
        <taxon>Bacteria</taxon>
        <taxon>Pseudomonadati</taxon>
        <taxon>Planctomycetota</taxon>
        <taxon>Planctomycetia</taxon>
        <taxon>Pirellulales</taxon>
        <taxon>Pirellulaceae</taxon>
        <taxon>Rhodopirellula</taxon>
    </lineage>
</organism>